<dbReference type="SUPFAM" id="SSF53686">
    <property type="entry name" value="Tryptophan synthase beta subunit-like PLP-dependent enzymes"/>
    <property type="match status" value="1"/>
</dbReference>
<keyword evidence="7" id="KW-1185">Reference proteome</keyword>
<proteinExistence type="inferred from homology"/>
<accession>A0ABR1XEG0</accession>
<evidence type="ECO:0000256" key="1">
    <source>
        <dbReference type="ARBA" id="ARBA00001933"/>
    </source>
</evidence>
<dbReference type="InterPro" id="IPR001926">
    <property type="entry name" value="TrpB-like_PALP"/>
</dbReference>
<comment type="caution">
    <text evidence="6">The sequence shown here is derived from an EMBL/GenBank/DDBJ whole genome shotgun (WGS) entry which is preliminary data.</text>
</comment>
<gene>
    <name evidence="6" type="ORF">PG997_001776</name>
</gene>
<dbReference type="InterPro" id="IPR036052">
    <property type="entry name" value="TrpB-like_PALP_sf"/>
</dbReference>
<dbReference type="PANTHER" id="PTHR43050:SF1">
    <property type="entry name" value="SERINE RACEMASE"/>
    <property type="match status" value="1"/>
</dbReference>
<dbReference type="RefSeq" id="XP_066675864.1">
    <property type="nucleotide sequence ID" value="XM_066806091.1"/>
</dbReference>
<dbReference type="EMBL" id="JAQQWN010000002">
    <property type="protein sequence ID" value="KAK8095091.1"/>
    <property type="molecule type" value="Genomic_DNA"/>
</dbReference>
<name>A0ABR1XEG0_9PEZI</name>
<comment type="cofactor">
    <cofactor evidence="1">
        <name>pyridoxal 5'-phosphate</name>
        <dbReference type="ChEBI" id="CHEBI:597326"/>
    </cofactor>
</comment>
<feature type="domain" description="Tryptophan synthase beta chain-like PALP" evidence="5">
    <location>
        <begin position="17"/>
        <end position="326"/>
    </location>
</feature>
<organism evidence="6 7">
    <name type="scientific">Apiospora hydei</name>
    <dbReference type="NCBI Taxonomy" id="1337664"/>
    <lineage>
        <taxon>Eukaryota</taxon>
        <taxon>Fungi</taxon>
        <taxon>Dikarya</taxon>
        <taxon>Ascomycota</taxon>
        <taxon>Pezizomycotina</taxon>
        <taxon>Sordariomycetes</taxon>
        <taxon>Xylariomycetidae</taxon>
        <taxon>Amphisphaeriales</taxon>
        <taxon>Apiosporaceae</taxon>
        <taxon>Apiospora</taxon>
    </lineage>
</organism>
<feature type="region of interest" description="Disordered" evidence="4">
    <location>
        <begin position="234"/>
        <end position="254"/>
    </location>
</feature>
<dbReference type="Gene3D" id="3.40.50.1100">
    <property type="match status" value="2"/>
</dbReference>
<dbReference type="PANTHER" id="PTHR43050">
    <property type="entry name" value="SERINE / THREONINE RACEMASE FAMILY MEMBER"/>
    <property type="match status" value="1"/>
</dbReference>
<protein>
    <recommendedName>
        <fullName evidence="5">Tryptophan synthase beta chain-like PALP domain-containing protein</fullName>
    </recommendedName>
</protein>
<keyword evidence="3" id="KW-0663">Pyridoxal phosphate</keyword>
<evidence type="ECO:0000256" key="3">
    <source>
        <dbReference type="ARBA" id="ARBA00022898"/>
    </source>
</evidence>
<dbReference type="GeneID" id="92039151"/>
<dbReference type="Proteomes" id="UP001433268">
    <property type="component" value="Unassembled WGS sequence"/>
</dbReference>
<evidence type="ECO:0000256" key="4">
    <source>
        <dbReference type="SAM" id="MobiDB-lite"/>
    </source>
</evidence>
<evidence type="ECO:0000313" key="7">
    <source>
        <dbReference type="Proteomes" id="UP001433268"/>
    </source>
</evidence>
<dbReference type="Pfam" id="PF00291">
    <property type="entry name" value="PALP"/>
    <property type="match status" value="1"/>
</dbReference>
<evidence type="ECO:0000313" key="6">
    <source>
        <dbReference type="EMBL" id="KAK8095091.1"/>
    </source>
</evidence>
<comment type="similarity">
    <text evidence="2">Belongs to the serine/threonine dehydratase family.</text>
</comment>
<feature type="compositionally biased region" description="Basic and acidic residues" evidence="4">
    <location>
        <begin position="234"/>
        <end position="247"/>
    </location>
</feature>
<reference evidence="6 7" key="1">
    <citation type="submission" date="2023-01" db="EMBL/GenBank/DDBJ databases">
        <title>Analysis of 21 Apiospora genomes using comparative genomics revels a genus with tremendous synthesis potential of carbohydrate active enzymes and secondary metabolites.</title>
        <authorList>
            <person name="Sorensen T."/>
        </authorList>
    </citation>
    <scope>NUCLEOTIDE SEQUENCE [LARGE SCALE GENOMIC DNA]</scope>
    <source>
        <strain evidence="6 7">CBS 114990</strain>
    </source>
</reference>
<evidence type="ECO:0000256" key="2">
    <source>
        <dbReference type="ARBA" id="ARBA00010869"/>
    </source>
</evidence>
<evidence type="ECO:0000259" key="5">
    <source>
        <dbReference type="Pfam" id="PF00291"/>
    </source>
</evidence>
<sequence length="351" mass="37485">MDQLTQESIVQAHDRLSGAVTKTPCILSPELSKLLQDRLAKPMTLHVYLKLENLQKAGSFKYRGAMNALSQLDDANLARGFVTYSSGNHARGLVEATQELSRIRNVKIPVKVVMPDQAAPEKLQAVRALGAQLYLSPGYDLEPCRRLAKHLALFTGARLVGSSEDTAVLEGHGTIGLEFARQVENGYAEGLDVILVPCGGGGLLAGCLVALSRDAGIQVLACEPVVGGGSQLRESLKQGRRVPRDPKVGPPSAADGLRAEIGDASWAIISESMAAADVLQVTEEEIVRALAVSRELGLEGSVEPSSAVPLAALLFDKGFHERISRDNKTCLNVGIIITGEISARVHECRKE</sequence>